<feature type="site" description="Transition state stabilizer" evidence="7">
    <location>
        <position position="16"/>
    </location>
</feature>
<evidence type="ECO:0000256" key="4">
    <source>
        <dbReference type="ARBA" id="ARBA00022679"/>
    </source>
</evidence>
<evidence type="ECO:0000313" key="10">
    <source>
        <dbReference type="Proteomes" id="UP000252038"/>
    </source>
</evidence>
<evidence type="ECO:0000313" key="8">
    <source>
        <dbReference type="EMBL" id="AXE36263.1"/>
    </source>
</evidence>
<dbReference type="EMBL" id="JBDXMI010000001">
    <property type="protein sequence ID" value="MEO9384191.1"/>
    <property type="molecule type" value="Genomic_DNA"/>
</dbReference>
<evidence type="ECO:0000256" key="1">
    <source>
        <dbReference type="ARBA" id="ARBA00001282"/>
    </source>
</evidence>
<evidence type="ECO:0000313" key="11">
    <source>
        <dbReference type="Proteomes" id="UP001462502"/>
    </source>
</evidence>
<dbReference type="EC" id="2.7.7.60" evidence="7"/>
<evidence type="ECO:0000256" key="6">
    <source>
        <dbReference type="ARBA" id="ARBA00023229"/>
    </source>
</evidence>
<feature type="site" description="Positions MEP for the nucleophilic attack" evidence="7">
    <location>
        <position position="154"/>
    </location>
</feature>
<dbReference type="KEGG" id="chrb:DK843_19350"/>
<keyword evidence="6 7" id="KW-0414">Isoprene biosynthesis</keyword>
<dbReference type="KEGG" id="chri:DK842_13790"/>
<reference evidence="9 11" key="2">
    <citation type="submission" date="2024-05" db="EMBL/GenBank/DDBJ databases">
        <authorList>
            <person name="De Oliveira J.P."/>
            <person name="Noriler S.A."/>
            <person name="De Oliveira A.G."/>
            <person name="Sipoli D.S."/>
        </authorList>
    </citation>
    <scope>NUCLEOTIDE SEQUENCE [LARGE SCALE GENOMIC DNA]</scope>
    <source>
        <strain evidence="9 11">LABIM192</strain>
    </source>
</reference>
<dbReference type="Gene3D" id="3.90.550.10">
    <property type="entry name" value="Spore Coat Polysaccharide Biosynthesis Protein SpsA, Chain A"/>
    <property type="match status" value="1"/>
</dbReference>
<evidence type="ECO:0000313" key="9">
    <source>
        <dbReference type="EMBL" id="MEO9384191.1"/>
    </source>
</evidence>
<feature type="site" description="Transition state stabilizer" evidence="7">
    <location>
        <position position="23"/>
    </location>
</feature>
<evidence type="ECO:0000256" key="3">
    <source>
        <dbReference type="ARBA" id="ARBA00009789"/>
    </source>
</evidence>
<dbReference type="InterPro" id="IPR034683">
    <property type="entry name" value="IspD/TarI"/>
</dbReference>
<dbReference type="Proteomes" id="UP001462502">
    <property type="component" value="Unassembled WGS sequence"/>
</dbReference>
<comment type="similarity">
    <text evidence="3 7">Belongs to the IspD/TarI cytidylyltransferase family. IspD subfamily.</text>
</comment>
<dbReference type="InterPro" id="IPR050088">
    <property type="entry name" value="IspD/TarI_cytidylyltransf_bact"/>
</dbReference>
<dbReference type="HAMAP" id="MF_00108">
    <property type="entry name" value="IspD"/>
    <property type="match status" value="1"/>
</dbReference>
<dbReference type="SUPFAM" id="SSF53448">
    <property type="entry name" value="Nucleotide-diphospho-sugar transferases"/>
    <property type="match status" value="1"/>
</dbReference>
<sequence length="228" mass="24175">MARMIALVPAAGTGSRFGAPSPKQYLQLNGKPLMWHTLAALAATPGVDEVAVVISPQDEWFDDFDWDLPKLSVHRVGGSCRAESVANGLGALACEAEDWVLVHDAARCCVPVAAVERLIAALAGHEVGGLLALPVPDTVKRADADGQVAVTVPRKGLWLAQTPQMFRAGLLAKALLGMAAEDITDEASAIERLGLKPLLVEGDAQNFKVTYPRDLALARAILAAREER</sequence>
<dbReference type="GO" id="GO:0050518">
    <property type="term" value="F:2-C-methyl-D-erythritol 4-phosphate cytidylyltransferase activity"/>
    <property type="evidence" value="ECO:0007669"/>
    <property type="project" value="UniProtKB-UniRule"/>
</dbReference>
<evidence type="ECO:0000256" key="7">
    <source>
        <dbReference type="HAMAP-Rule" id="MF_00108"/>
    </source>
</evidence>
<name>A0A344ULW5_9NEIS</name>
<evidence type="ECO:0000256" key="2">
    <source>
        <dbReference type="ARBA" id="ARBA00004787"/>
    </source>
</evidence>
<gene>
    <name evidence="7 9" type="primary">ispD</name>
    <name evidence="9" type="ORF">ABI908_08730</name>
    <name evidence="8" type="ORF">DK843_19350</name>
</gene>
<dbReference type="CDD" id="cd02516">
    <property type="entry name" value="CDP-ME_synthetase"/>
    <property type="match status" value="1"/>
</dbReference>
<dbReference type="PANTHER" id="PTHR32125:SF4">
    <property type="entry name" value="2-C-METHYL-D-ERYTHRITOL 4-PHOSPHATE CYTIDYLYLTRANSFERASE, CHLOROPLASTIC"/>
    <property type="match status" value="1"/>
</dbReference>
<feature type="site" description="Positions MEP for the nucleophilic attack" evidence="7">
    <location>
        <position position="208"/>
    </location>
</feature>
<keyword evidence="4 7" id="KW-0808">Transferase</keyword>
<dbReference type="RefSeq" id="WP_114061956.1">
    <property type="nucleotide sequence ID" value="NZ_CP029495.1"/>
</dbReference>
<dbReference type="InterPro" id="IPR018294">
    <property type="entry name" value="ISPD_synthase_CS"/>
</dbReference>
<accession>A0A344ULW5</accession>
<keyword evidence="11" id="KW-1185">Reference proteome</keyword>
<dbReference type="GO" id="GO:0019288">
    <property type="term" value="P:isopentenyl diphosphate biosynthetic process, methylerythritol 4-phosphate pathway"/>
    <property type="evidence" value="ECO:0007669"/>
    <property type="project" value="UniProtKB-UniRule"/>
</dbReference>
<dbReference type="AlphaFoldDB" id="A0A344ULW5"/>
<dbReference type="PROSITE" id="PS01295">
    <property type="entry name" value="ISPD"/>
    <property type="match status" value="1"/>
</dbReference>
<dbReference type="EMBL" id="CP029554">
    <property type="protein sequence ID" value="AXE36263.1"/>
    <property type="molecule type" value="Genomic_DNA"/>
</dbReference>
<comment type="catalytic activity">
    <reaction evidence="1 7">
        <text>2-C-methyl-D-erythritol 4-phosphate + CTP + H(+) = 4-CDP-2-C-methyl-D-erythritol + diphosphate</text>
        <dbReference type="Rhea" id="RHEA:13429"/>
        <dbReference type="ChEBI" id="CHEBI:15378"/>
        <dbReference type="ChEBI" id="CHEBI:33019"/>
        <dbReference type="ChEBI" id="CHEBI:37563"/>
        <dbReference type="ChEBI" id="CHEBI:57823"/>
        <dbReference type="ChEBI" id="CHEBI:58262"/>
        <dbReference type="EC" id="2.7.7.60"/>
    </reaction>
</comment>
<comment type="pathway">
    <text evidence="2 7">Isoprenoid biosynthesis; isopentenyl diphosphate biosynthesis via DXP pathway; isopentenyl diphosphate from 1-deoxy-D-xylulose 5-phosphate: step 2/6.</text>
</comment>
<reference evidence="8 10" key="1">
    <citation type="submission" date="2018-05" db="EMBL/GenBank/DDBJ databases">
        <title>Genome sequencing, assembly and analysis of the novel insecticidal bacterium, Chromobacterium phragmitis.</title>
        <authorList>
            <person name="Sparks M.E."/>
            <person name="Blackburn M.B."/>
            <person name="Gundersen-Rindal D.E."/>
        </authorList>
    </citation>
    <scope>NUCLEOTIDE SEQUENCE [LARGE SCALE GENOMIC DNA]</scope>
    <source>
        <strain evidence="8">IIBBL 274-1</strain>
    </source>
</reference>
<evidence type="ECO:0000256" key="5">
    <source>
        <dbReference type="ARBA" id="ARBA00022695"/>
    </source>
</evidence>
<organism evidence="8 10">
    <name type="scientific">Chromobacterium phragmitis</name>
    <dbReference type="NCBI Taxonomy" id="2202141"/>
    <lineage>
        <taxon>Bacteria</taxon>
        <taxon>Pseudomonadati</taxon>
        <taxon>Pseudomonadota</taxon>
        <taxon>Betaproteobacteria</taxon>
        <taxon>Neisseriales</taxon>
        <taxon>Chromobacteriaceae</taxon>
        <taxon>Chromobacterium</taxon>
    </lineage>
</organism>
<dbReference type="UniPathway" id="UPA00056">
    <property type="reaction ID" value="UER00093"/>
</dbReference>
<dbReference type="OrthoDB" id="9806837at2"/>
<proteinExistence type="inferred from homology"/>
<dbReference type="PANTHER" id="PTHR32125">
    <property type="entry name" value="2-C-METHYL-D-ERYTHRITOL 4-PHOSPHATE CYTIDYLYLTRANSFERASE, CHLOROPLASTIC"/>
    <property type="match status" value="1"/>
</dbReference>
<dbReference type="NCBIfam" id="TIGR00453">
    <property type="entry name" value="ispD"/>
    <property type="match status" value="1"/>
</dbReference>
<dbReference type="FunFam" id="3.90.550.10:FF:000003">
    <property type="entry name" value="2-C-methyl-D-erythritol 4-phosphate cytidylyltransferase"/>
    <property type="match status" value="1"/>
</dbReference>
<dbReference type="Pfam" id="PF01128">
    <property type="entry name" value="IspD"/>
    <property type="match status" value="1"/>
</dbReference>
<dbReference type="Proteomes" id="UP000252038">
    <property type="component" value="Chromosome"/>
</dbReference>
<dbReference type="InterPro" id="IPR001228">
    <property type="entry name" value="IspD"/>
</dbReference>
<comment type="function">
    <text evidence="7">Catalyzes the formation of 4-diphosphocytidyl-2-C-methyl-D-erythritol from CTP and 2-C-methyl-D-erythritol 4-phosphate (MEP).</text>
</comment>
<dbReference type="InterPro" id="IPR029044">
    <property type="entry name" value="Nucleotide-diphossugar_trans"/>
</dbReference>
<keyword evidence="5 7" id="KW-0548">Nucleotidyltransferase</keyword>
<protein>
    <recommendedName>
        <fullName evidence="7">2-C-methyl-D-erythritol 4-phosphate cytidylyltransferase</fullName>
        <ecNumber evidence="7">2.7.7.60</ecNumber>
    </recommendedName>
    <alternativeName>
        <fullName evidence="7">4-diphosphocytidyl-2C-methyl-D-erythritol synthase</fullName>
    </alternativeName>
    <alternativeName>
        <fullName evidence="7">MEP cytidylyltransferase</fullName>
        <shortName evidence="7">MCT</shortName>
    </alternativeName>
</protein>